<gene>
    <name evidence="2" type="ORF">BK138_32275</name>
</gene>
<sequence length="68" mass="7102">MVKADEKGSSQVLGSCKVLAGCVGGPAADRAVYRGYFSGKQSETSKAPDGVEIPSTEQPEASIVHKYQ</sequence>
<feature type="region of interest" description="Disordered" evidence="1">
    <location>
        <begin position="39"/>
        <end position="68"/>
    </location>
</feature>
<evidence type="ECO:0000313" key="2">
    <source>
        <dbReference type="EMBL" id="OMF47311.1"/>
    </source>
</evidence>
<keyword evidence="3" id="KW-1185">Reference proteome</keyword>
<comment type="caution">
    <text evidence="2">The sequence shown here is derived from an EMBL/GenBank/DDBJ whole genome shotgun (WGS) entry which is preliminary data.</text>
</comment>
<dbReference type="EMBL" id="MRTP01000018">
    <property type="protein sequence ID" value="OMF47311.1"/>
    <property type="molecule type" value="Genomic_DNA"/>
</dbReference>
<name>A0A1R1E678_9BACL</name>
<proteinExistence type="predicted"/>
<accession>A0A1R1E678</accession>
<dbReference type="Proteomes" id="UP000187172">
    <property type="component" value="Unassembled WGS sequence"/>
</dbReference>
<dbReference type="AlphaFoldDB" id="A0A1R1E678"/>
<evidence type="ECO:0000313" key="3">
    <source>
        <dbReference type="Proteomes" id="UP000187172"/>
    </source>
</evidence>
<protein>
    <submittedName>
        <fullName evidence="2">Uncharacterized protein</fullName>
    </submittedName>
</protein>
<reference evidence="2 3" key="1">
    <citation type="submission" date="2016-11" db="EMBL/GenBank/DDBJ databases">
        <title>Paenibacillus species isolates.</title>
        <authorList>
            <person name="Beno S.M."/>
        </authorList>
    </citation>
    <scope>NUCLEOTIDE SEQUENCE [LARGE SCALE GENOMIC DNA]</scope>
    <source>
        <strain evidence="2 3">FSL R5-0378</strain>
    </source>
</reference>
<organism evidence="2 3">
    <name type="scientific">Paenibacillus rhizosphaerae</name>
    <dbReference type="NCBI Taxonomy" id="297318"/>
    <lineage>
        <taxon>Bacteria</taxon>
        <taxon>Bacillati</taxon>
        <taxon>Bacillota</taxon>
        <taxon>Bacilli</taxon>
        <taxon>Bacillales</taxon>
        <taxon>Paenibacillaceae</taxon>
        <taxon>Paenibacillus</taxon>
    </lineage>
</organism>
<evidence type="ECO:0000256" key="1">
    <source>
        <dbReference type="SAM" id="MobiDB-lite"/>
    </source>
</evidence>